<evidence type="ECO:0000256" key="1">
    <source>
        <dbReference type="ARBA" id="ARBA00022603"/>
    </source>
</evidence>
<dbReference type="GO" id="GO:0032259">
    <property type="term" value="P:methylation"/>
    <property type="evidence" value="ECO:0007669"/>
    <property type="project" value="UniProtKB-KW"/>
</dbReference>
<comment type="pathway">
    <text evidence="3">Amino-acid biosynthesis; ergothioneine biosynthesis.</text>
</comment>
<dbReference type="EC" id="2.1.1.44" evidence="3"/>
<dbReference type="InterPro" id="IPR017804">
    <property type="entry name" value="MeTrfase_EgtD-like"/>
</dbReference>
<dbReference type="SUPFAM" id="SSF53335">
    <property type="entry name" value="S-adenosyl-L-methionine-dependent methyltransferases"/>
    <property type="match status" value="1"/>
</dbReference>
<gene>
    <name evidence="3 5" type="primary">egtD</name>
    <name evidence="5" type="ORF">GKO32_22835</name>
</gene>
<keyword evidence="1 3" id="KW-0489">Methyltransferase</keyword>
<dbReference type="InterPro" id="IPR029063">
    <property type="entry name" value="SAM-dependent_MTases_sf"/>
</dbReference>
<comment type="subunit">
    <text evidence="3">Monomer.</text>
</comment>
<feature type="binding site" evidence="3">
    <location>
        <begin position="283"/>
        <end position="285"/>
    </location>
    <ligand>
        <name>L-histidine</name>
        <dbReference type="ChEBI" id="CHEBI:57595"/>
    </ligand>
</feature>
<dbReference type="PANTHER" id="PTHR43397:SF1">
    <property type="entry name" value="ERGOTHIONEINE BIOSYNTHESIS PROTEIN 1"/>
    <property type="match status" value="1"/>
</dbReference>
<dbReference type="Gene3D" id="3.40.50.150">
    <property type="entry name" value="Vaccinia Virus protein VP39"/>
    <property type="match status" value="2"/>
</dbReference>
<evidence type="ECO:0000256" key="3">
    <source>
        <dbReference type="HAMAP-Rule" id="MF_02037"/>
    </source>
</evidence>
<dbReference type="InterPro" id="IPR032888">
    <property type="entry name" value="EgtD_Actinobacteria"/>
</dbReference>
<evidence type="ECO:0000256" key="2">
    <source>
        <dbReference type="ARBA" id="ARBA00022679"/>
    </source>
</evidence>
<feature type="domain" description="Histidine-specific methyltransferase SAM-dependent" evidence="4">
    <location>
        <begin position="19"/>
        <end position="321"/>
    </location>
</feature>
<dbReference type="InterPro" id="IPR051128">
    <property type="entry name" value="EgtD_Methyltrsf_superfamily"/>
</dbReference>
<evidence type="ECO:0000313" key="5">
    <source>
        <dbReference type="EMBL" id="MTD56784.1"/>
    </source>
</evidence>
<dbReference type="Proteomes" id="UP000440096">
    <property type="component" value="Unassembled WGS sequence"/>
</dbReference>
<dbReference type="Pfam" id="PF10017">
    <property type="entry name" value="Methyltransf_33"/>
    <property type="match status" value="1"/>
</dbReference>
<evidence type="ECO:0000313" key="6">
    <source>
        <dbReference type="Proteomes" id="UP000440096"/>
    </source>
</evidence>
<dbReference type="PIRSF" id="PIRSF018005">
    <property type="entry name" value="UCP018005"/>
    <property type="match status" value="1"/>
</dbReference>
<sequence>MTEPELDVHREPADTAAALREDVRYGFSAAQKWLPAKWFYDARGSELFEQITKLPEYYPTRAEREILAREADEIARVTGAPTLVELGSGSSEKTRLLLDGLRSSGTLKTFVPLDVSASALEEAVTAIRADYPGLDVRGVVGDFTEHLGLLPGGPPRLVVFLGGTIGNFLPAERSKFLRSVRDVLTEGEWLLLGTDLVKDPDTLMRAYDDAAGVTAQFDLNMLRVVNELLGADFDLSRFTHESYWDADNEWIEMRLRAREEMTVRIPGADLTVRFADGEYIRTEISAKFRAAGIAAELAESGFAVQRWWTDEQNRFGVSLARATEDEVIE</sequence>
<keyword evidence="3" id="KW-0949">S-adenosyl-L-methionine</keyword>
<accession>A0A6N7Z6Y0</accession>
<keyword evidence="6" id="KW-1185">Reference proteome</keyword>
<feature type="binding site" evidence="3">
    <location>
        <position position="57"/>
    </location>
    <ligand>
        <name>L-histidine</name>
        <dbReference type="ChEBI" id="CHEBI:57595"/>
    </ligand>
</feature>
<organism evidence="5 6">
    <name type="scientific">Amycolatopsis pithecellobii</name>
    <dbReference type="NCBI Taxonomy" id="664692"/>
    <lineage>
        <taxon>Bacteria</taxon>
        <taxon>Bacillati</taxon>
        <taxon>Actinomycetota</taxon>
        <taxon>Actinomycetes</taxon>
        <taxon>Pseudonocardiales</taxon>
        <taxon>Pseudonocardiaceae</taxon>
        <taxon>Amycolatopsis</taxon>
    </lineage>
</organism>
<proteinExistence type="inferred from homology"/>
<dbReference type="GO" id="GO:0008276">
    <property type="term" value="F:protein methyltransferase activity"/>
    <property type="evidence" value="ECO:0007669"/>
    <property type="project" value="InterPro"/>
</dbReference>
<dbReference type="RefSeq" id="WP_154758934.1">
    <property type="nucleotide sequence ID" value="NZ_WMBA01000039.1"/>
</dbReference>
<dbReference type="HAMAP" id="MF_02037">
    <property type="entry name" value="EgtD"/>
    <property type="match status" value="1"/>
</dbReference>
<dbReference type="UniPathway" id="UPA01014"/>
<comment type="caution">
    <text evidence="5">The sequence shown here is derived from an EMBL/GenBank/DDBJ whole genome shotgun (WGS) entry which is preliminary data.</text>
</comment>
<dbReference type="OrthoDB" id="5289726at2"/>
<feature type="binding site" evidence="3">
    <location>
        <position position="167"/>
    </location>
    <ligand>
        <name>L-histidine</name>
        <dbReference type="ChEBI" id="CHEBI:57595"/>
    </ligand>
</feature>
<keyword evidence="2 3" id="KW-0808">Transferase</keyword>
<comment type="catalytic activity">
    <reaction evidence="3">
        <text>L-histidine + 3 S-adenosyl-L-methionine = hercynine + 3 S-adenosyl-L-homocysteine + 3 H(+)</text>
        <dbReference type="Rhea" id="RHEA:38471"/>
        <dbReference type="ChEBI" id="CHEBI:15378"/>
        <dbReference type="ChEBI" id="CHEBI:15781"/>
        <dbReference type="ChEBI" id="CHEBI:57595"/>
        <dbReference type="ChEBI" id="CHEBI:57856"/>
        <dbReference type="ChEBI" id="CHEBI:59789"/>
        <dbReference type="EC" id="2.1.1.44"/>
    </reaction>
</comment>
<dbReference type="InterPro" id="IPR019257">
    <property type="entry name" value="MeTrfase_dom"/>
</dbReference>
<feature type="binding site" evidence="3">
    <location>
        <begin position="142"/>
        <end position="143"/>
    </location>
    <ligand>
        <name>S-adenosyl-L-methionine</name>
        <dbReference type="ChEBI" id="CHEBI:59789"/>
    </ligand>
</feature>
<dbReference type="GO" id="GO:0052706">
    <property type="term" value="F:L-histidine N(alpha)-methyltransferase activity"/>
    <property type="evidence" value="ECO:0007669"/>
    <property type="project" value="UniProtKB-UniRule"/>
</dbReference>
<evidence type="ECO:0000259" key="4">
    <source>
        <dbReference type="Pfam" id="PF10017"/>
    </source>
</evidence>
<comment type="similarity">
    <text evidence="3">Belongs to the methyltransferase superfamily. EgtD family.</text>
</comment>
<name>A0A6N7Z6Y0_9PSEU</name>
<dbReference type="AlphaFoldDB" id="A0A6N7Z6Y0"/>
<feature type="binding site" evidence="3">
    <location>
        <position position="207"/>
    </location>
    <ligand>
        <name>L-histidine</name>
        <dbReference type="ChEBI" id="CHEBI:57595"/>
    </ligand>
</feature>
<dbReference type="PANTHER" id="PTHR43397">
    <property type="entry name" value="ERGOTHIONEINE BIOSYNTHESIS PROTEIN 1"/>
    <property type="match status" value="1"/>
</dbReference>
<reference evidence="5 6" key="1">
    <citation type="submission" date="2019-11" db="EMBL/GenBank/DDBJ databases">
        <title>Draft genome of Amycolatopsis RM579.</title>
        <authorList>
            <person name="Duangmal K."/>
            <person name="Mingma R."/>
        </authorList>
    </citation>
    <scope>NUCLEOTIDE SEQUENCE [LARGE SCALE GENOMIC DNA]</scope>
    <source>
        <strain evidence="5 6">RM579</strain>
    </source>
</reference>
<comment type="function">
    <text evidence="3">Catalyzes the SAM-dependent triple methylation of the alpha-amino group of histidine to form hercynine, a step in the biosynthesis pathway of ergothioneine.</text>
</comment>
<feature type="binding site" evidence="3">
    <location>
        <position position="87"/>
    </location>
    <ligand>
        <name>S-adenosyl-L-methionine</name>
        <dbReference type="ChEBI" id="CHEBI:59789"/>
    </ligand>
</feature>
<protein>
    <recommendedName>
        <fullName evidence="3">Histidine N-alpha-methyltransferase</fullName>
        <ecNumber evidence="3">2.1.1.44</ecNumber>
    </recommendedName>
    <alternativeName>
        <fullName evidence="3">Histidine trimethyltransferase</fullName>
    </alternativeName>
</protein>
<feature type="binding site" evidence="3">
    <location>
        <position position="114"/>
    </location>
    <ligand>
        <name>S-adenosyl-L-methionine</name>
        <dbReference type="ChEBI" id="CHEBI:59789"/>
    </ligand>
</feature>
<feature type="binding site" evidence="3">
    <location>
        <position position="93"/>
    </location>
    <ligand>
        <name>S-adenosyl-L-methionine</name>
        <dbReference type="ChEBI" id="CHEBI:59789"/>
    </ligand>
</feature>
<dbReference type="EMBL" id="WMBA01000039">
    <property type="protein sequence ID" value="MTD56784.1"/>
    <property type="molecule type" value="Genomic_DNA"/>
</dbReference>
<dbReference type="GO" id="GO:0052699">
    <property type="term" value="P:ergothioneine biosynthetic process"/>
    <property type="evidence" value="ECO:0007669"/>
    <property type="project" value="UniProtKB-UniRule"/>
</dbReference>
<dbReference type="NCBIfam" id="TIGR03438">
    <property type="entry name" value="egtD_ergothio"/>
    <property type="match status" value="1"/>
</dbReference>
<dbReference type="InterPro" id="IPR035094">
    <property type="entry name" value="EgtD"/>
</dbReference>